<protein>
    <submittedName>
        <fullName evidence="2">Uncharacterized protein</fullName>
    </submittedName>
</protein>
<evidence type="ECO:0000313" key="3">
    <source>
        <dbReference type="Proteomes" id="UP000012488"/>
    </source>
</evidence>
<accession>A0A6B9FTA1</accession>
<name>A0A6B9FTA1_9HYPH</name>
<dbReference type="OrthoDB" id="161727at2"/>
<reference evidence="2 3" key="1">
    <citation type="journal article" date="2012" name="Genet. Mol. Biol.">
        <title>Analysis of 16S rRNA and mxaF genes revealing insights into Methylobacterium niche-specific plant association.</title>
        <authorList>
            <person name="Dourado M.N."/>
            <person name="Andreote F.D."/>
            <person name="Dini-Andreote F."/>
            <person name="Conti R."/>
            <person name="Araujo J.M."/>
            <person name="Araujo W.L."/>
        </authorList>
    </citation>
    <scope>NUCLEOTIDE SEQUENCE [LARGE SCALE GENOMIC DNA]</scope>
    <source>
        <strain evidence="2 3">SR1.6/6</strain>
    </source>
</reference>
<organism evidence="2 3">
    <name type="scientific">Methylobacterium mesophilicum SR1.6/6</name>
    <dbReference type="NCBI Taxonomy" id="908290"/>
    <lineage>
        <taxon>Bacteria</taxon>
        <taxon>Pseudomonadati</taxon>
        <taxon>Pseudomonadota</taxon>
        <taxon>Alphaproteobacteria</taxon>
        <taxon>Hyphomicrobiales</taxon>
        <taxon>Methylobacteriaceae</taxon>
        <taxon>Methylobacterium</taxon>
    </lineage>
</organism>
<feature type="transmembrane region" description="Helical" evidence="1">
    <location>
        <begin position="230"/>
        <end position="250"/>
    </location>
</feature>
<dbReference type="RefSeq" id="WP_010687449.1">
    <property type="nucleotide sequence ID" value="NZ_CP043538.1"/>
</dbReference>
<proteinExistence type="predicted"/>
<feature type="transmembrane region" description="Helical" evidence="1">
    <location>
        <begin position="175"/>
        <end position="193"/>
    </location>
</feature>
<dbReference type="KEGG" id="mmes:MMSR116_26070"/>
<feature type="transmembrane region" description="Helical" evidence="1">
    <location>
        <begin position="55"/>
        <end position="77"/>
    </location>
</feature>
<feature type="transmembrane region" description="Helical" evidence="1">
    <location>
        <begin position="151"/>
        <end position="169"/>
    </location>
</feature>
<feature type="transmembrane region" description="Helical" evidence="1">
    <location>
        <begin position="112"/>
        <end position="130"/>
    </location>
</feature>
<evidence type="ECO:0000256" key="1">
    <source>
        <dbReference type="SAM" id="Phobius"/>
    </source>
</evidence>
<evidence type="ECO:0000313" key="2">
    <source>
        <dbReference type="EMBL" id="QGY04976.1"/>
    </source>
</evidence>
<sequence>MSLIAAKIAVTPTLMWAVSAAARRWGSLVGGLLSGLPLTSAPISIYLAVEQGEGFAAEAAVGSAEGLGAVTLCYLAYALCAPRTTPLRAIGAALAAFALGGMLLHGLVRPGLWLATAIDLPLMALVVALCPPEGAQRHRPRPPRWDMPARLAAATILVLAVSGLAPLLGPGLSGVLAPIPIISWPLIAFARYQDGVGASLDVVRGSAQGAFGVLAFYVCVHLMVGQLDPVLAYALSIAVSAACVLPWLFARRRVRAA</sequence>
<feature type="transmembrane region" description="Helical" evidence="1">
    <location>
        <begin position="89"/>
        <end position="106"/>
    </location>
</feature>
<dbReference type="Proteomes" id="UP000012488">
    <property type="component" value="Chromosome"/>
</dbReference>
<feature type="transmembrane region" description="Helical" evidence="1">
    <location>
        <begin position="205"/>
        <end position="224"/>
    </location>
</feature>
<dbReference type="EMBL" id="CP043538">
    <property type="protein sequence ID" value="QGY04976.1"/>
    <property type="molecule type" value="Genomic_DNA"/>
</dbReference>
<keyword evidence="1" id="KW-0812">Transmembrane</keyword>
<keyword evidence="1" id="KW-1133">Transmembrane helix</keyword>
<keyword evidence="1" id="KW-0472">Membrane</keyword>
<feature type="transmembrane region" description="Helical" evidence="1">
    <location>
        <begin position="25"/>
        <end position="49"/>
    </location>
</feature>
<dbReference type="AlphaFoldDB" id="A0A6B9FTA1"/>
<gene>
    <name evidence="2" type="ORF">MMSR116_26070</name>
</gene>
<reference evidence="2 3" key="2">
    <citation type="journal article" date="2013" name="Genome Announc.">
        <title>Draft Genome Sequence of Methylobacterium mesophilicum Strain SR1.6/6, Isolated from Citrus sinensis.</title>
        <authorList>
            <person name="Marinho Almeida D."/>
            <person name="Dini-Andreote F."/>
            <person name="Camargo Neves A.A."/>
            <person name="Juca Ramos R.T."/>
            <person name="Andreote F.D."/>
            <person name="Carneiro A.R."/>
            <person name="Oliveira de Souza Lima A."/>
            <person name="Caracciolo Gomes de Sa P.H."/>
            <person name="Ribeiro Barbosa M.S."/>
            <person name="Araujo W.L."/>
            <person name="Silva A."/>
        </authorList>
    </citation>
    <scope>NUCLEOTIDE SEQUENCE [LARGE SCALE GENOMIC DNA]</scope>
    <source>
        <strain evidence="2 3">SR1.6/6</strain>
    </source>
</reference>